<keyword evidence="3" id="KW-0472">Membrane</keyword>
<organism evidence="4 5">
    <name type="scientific">Dissophora globulifera</name>
    <dbReference type="NCBI Taxonomy" id="979702"/>
    <lineage>
        <taxon>Eukaryota</taxon>
        <taxon>Fungi</taxon>
        <taxon>Fungi incertae sedis</taxon>
        <taxon>Mucoromycota</taxon>
        <taxon>Mortierellomycotina</taxon>
        <taxon>Mortierellomycetes</taxon>
        <taxon>Mortierellales</taxon>
        <taxon>Mortierellaceae</taxon>
        <taxon>Dissophora</taxon>
    </lineage>
</organism>
<keyword evidence="3" id="KW-0812">Transmembrane</keyword>
<gene>
    <name evidence="4" type="ORF">BGZ99_000530</name>
</gene>
<feature type="region of interest" description="Disordered" evidence="2">
    <location>
        <begin position="269"/>
        <end position="310"/>
    </location>
</feature>
<feature type="compositionally biased region" description="Low complexity" evidence="2">
    <location>
        <begin position="143"/>
        <end position="152"/>
    </location>
</feature>
<keyword evidence="5" id="KW-1185">Reference proteome</keyword>
<feature type="compositionally biased region" description="Polar residues" evidence="2">
    <location>
        <begin position="46"/>
        <end position="72"/>
    </location>
</feature>
<reference evidence="4" key="1">
    <citation type="journal article" date="2020" name="Fungal Divers.">
        <title>Resolving the Mortierellaceae phylogeny through synthesis of multi-gene phylogenetics and phylogenomics.</title>
        <authorList>
            <person name="Vandepol N."/>
            <person name="Liber J."/>
            <person name="Desiro A."/>
            <person name="Na H."/>
            <person name="Kennedy M."/>
            <person name="Barry K."/>
            <person name="Grigoriev I.V."/>
            <person name="Miller A.N."/>
            <person name="O'Donnell K."/>
            <person name="Stajich J.E."/>
            <person name="Bonito G."/>
        </authorList>
    </citation>
    <scope>NUCLEOTIDE SEQUENCE</scope>
    <source>
        <strain evidence="4">REB-010B</strain>
    </source>
</reference>
<name>A0A9P6RU90_9FUNG</name>
<feature type="coiled-coil region" evidence="1">
    <location>
        <begin position="731"/>
        <end position="765"/>
    </location>
</feature>
<feature type="compositionally biased region" description="Polar residues" evidence="2">
    <location>
        <begin position="195"/>
        <end position="211"/>
    </location>
</feature>
<comment type="caution">
    <text evidence="4">The sequence shown here is derived from an EMBL/GenBank/DDBJ whole genome shotgun (WGS) entry which is preliminary data.</text>
</comment>
<protein>
    <submittedName>
        <fullName evidence="4">Uncharacterized protein</fullName>
    </submittedName>
</protein>
<accession>A0A9P6RU90</accession>
<feature type="compositionally biased region" description="Polar residues" evidence="2">
    <location>
        <begin position="1"/>
        <end position="17"/>
    </location>
</feature>
<feature type="compositionally biased region" description="Low complexity" evidence="2">
    <location>
        <begin position="18"/>
        <end position="29"/>
    </location>
</feature>
<feature type="transmembrane region" description="Helical" evidence="3">
    <location>
        <begin position="887"/>
        <end position="909"/>
    </location>
</feature>
<dbReference type="AlphaFoldDB" id="A0A9P6RU90"/>
<sequence>MLKIPRSTSTSSLCSHTPSPSLVKLPSSSLCSSPALQPLRVLNAHASPQGQRLSSKSQQSGLESQQRRYFNAQQQQQPQQESTPIVTPNAHCSTAQGAIDCHDDNSHKLSTFINASAIQEPQPIIMKVEIERRNIVNAEYADQQQQPNYQQQRSSAGPFNHFFTPGAHFSPSCSRVGLSSSSSASAATEHRHNPPQFQVSADSNTQLSLPQNDRPRQRTPSHQGGDGPPNWVQDRPHLPSSKSSLFRPIFGLLAATTAASTLKSLEIESGHSNGFPKMTLNNDDLPSPIYNQESSDEEDGGERNRKGGKNRAVFAHVAPSESIQMLRSTAIPMAMVGSINGGEAYLEPGATETDLGSTSNFLFTGDKNDPRIDTPLLDLQERGYVSVKDIPKARDFEDEERPDILEKGVHRLDTDLQVRDQDQSADIDSIRAQRLQTTGHGESRSPQLMSASLDARYWGAPDFGSDTDDFEEALHQTNVSMENVTTEQLIDIQVQDSVDYAIVEQPQRRSTTVPALCLSDLVPIELKNIERQVEQEVDVYLDAEDEEVLVVDSDNDNNSPGWTAMVPFQPEFASCPANGMELGAIQESASSIPLLSTPAMKHQLVHDDFAPSVYPLLPLPTSQELGQGGDITDFEATAEQPHLLPPLPPSSTVTPEPVISSSLLSSPIFVTTDTLPLHPASPKCDTLLLLPPSHGKVPHVIITNNQDVSIKNASTGPISAIECRSPRSIELATARIQLEQWKQTATRLRDQEKVLTDRIDQLVQEIVDVLERCQDTEIGLEVREGAVYKLKQELIMEKEFGFVSVQEAALSIQEKQVLERALEDSWKELDLLRQGQLNDEQQQRRQDELVSQHIASVTSCALPLSQPDFISKGAVWSSGASFSFLAFIKYVCLTTISAVVFAAPILLLFGHQHQLHRAYYTFTTVAGQASTDLYYKINVEGLNGFIQRAVTNAVKTMTLVKTPAGLNDGSAMHALAERVLSVADTQLKSSSLWVQQMVALWKEADMKSIQIAYQFTRTWF</sequence>
<dbReference type="OrthoDB" id="2436928at2759"/>
<dbReference type="Proteomes" id="UP000738325">
    <property type="component" value="Unassembled WGS sequence"/>
</dbReference>
<evidence type="ECO:0000313" key="5">
    <source>
        <dbReference type="Proteomes" id="UP000738325"/>
    </source>
</evidence>
<dbReference type="EMBL" id="JAAAIP010000110">
    <property type="protein sequence ID" value="KAG0325546.1"/>
    <property type="molecule type" value="Genomic_DNA"/>
</dbReference>
<proteinExistence type="predicted"/>
<evidence type="ECO:0000256" key="1">
    <source>
        <dbReference type="SAM" id="Coils"/>
    </source>
</evidence>
<feature type="region of interest" description="Disordered" evidence="2">
    <location>
        <begin position="141"/>
        <end position="239"/>
    </location>
</feature>
<evidence type="ECO:0000256" key="2">
    <source>
        <dbReference type="SAM" id="MobiDB-lite"/>
    </source>
</evidence>
<feature type="region of interest" description="Disordered" evidence="2">
    <location>
        <begin position="46"/>
        <end position="88"/>
    </location>
</feature>
<keyword evidence="1" id="KW-0175">Coiled coil</keyword>
<evidence type="ECO:0000313" key="4">
    <source>
        <dbReference type="EMBL" id="KAG0325546.1"/>
    </source>
</evidence>
<keyword evidence="3" id="KW-1133">Transmembrane helix</keyword>
<feature type="region of interest" description="Disordered" evidence="2">
    <location>
        <begin position="1"/>
        <end position="29"/>
    </location>
</feature>
<feature type="compositionally biased region" description="Polar residues" evidence="2">
    <location>
        <begin position="279"/>
        <end position="293"/>
    </location>
</feature>
<evidence type="ECO:0000256" key="3">
    <source>
        <dbReference type="SAM" id="Phobius"/>
    </source>
</evidence>